<dbReference type="EC" id="2.7.1.148" evidence="2 9"/>
<dbReference type="InterPro" id="IPR004424">
    <property type="entry name" value="IspE"/>
</dbReference>
<evidence type="ECO:0000259" key="10">
    <source>
        <dbReference type="Pfam" id="PF00288"/>
    </source>
</evidence>
<sequence length="316" mass="34515">MTVYRLAAPAKINLFLQIIGDRLEGNGFHELVMVMQAVTLADHIELVPRLDDDIYIDCAHPLVPCDPSNLAYRAAKLLQKQVGDRGGVDIYIEKRIPVGAGLAGGSTNAAAVLVGLDLLWDLGLTQAELQSLAAQLGSDVPFCLSGGTALALGRGDELTPLISLEGISVVLAKYRSLAVSTPWAYQTYRQQFQANYAQTPGEQEQKRLQGGSPELLRTIAQHDVKNLSQYLKNDLENVVLRAYPQVQNLRQTFTELGALGTMMSGSGPTVFALVENDLKAEELCQAMAEKFQDTDLELWPCKFCSQGIHLVDFPSR</sequence>
<evidence type="ECO:0000313" key="13">
    <source>
        <dbReference type="Proteomes" id="UP001154265"/>
    </source>
</evidence>
<gene>
    <name evidence="9 12" type="primary">ispE</name>
    <name evidence="12" type="ORF">L3556_06710</name>
</gene>
<dbReference type="GO" id="GO:0050515">
    <property type="term" value="F:4-(cytidine 5'-diphospho)-2-C-methyl-D-erythritol kinase activity"/>
    <property type="evidence" value="ECO:0007669"/>
    <property type="project" value="UniProtKB-EC"/>
</dbReference>
<keyword evidence="6 9" id="KW-0418">Kinase</keyword>
<evidence type="ECO:0000313" key="12">
    <source>
        <dbReference type="EMBL" id="MDG2990626.1"/>
    </source>
</evidence>
<dbReference type="Gene3D" id="3.30.230.10">
    <property type="match status" value="1"/>
</dbReference>
<evidence type="ECO:0000259" key="11">
    <source>
        <dbReference type="Pfam" id="PF08544"/>
    </source>
</evidence>
<dbReference type="PIRSF" id="PIRSF010376">
    <property type="entry name" value="IspE"/>
    <property type="match status" value="1"/>
</dbReference>
<comment type="similarity">
    <text evidence="1 9">Belongs to the GHMP kinase family. IspE subfamily.</text>
</comment>
<evidence type="ECO:0000256" key="4">
    <source>
        <dbReference type="ARBA" id="ARBA00022679"/>
    </source>
</evidence>
<dbReference type="SUPFAM" id="SSF55060">
    <property type="entry name" value="GHMP Kinase, C-terminal domain"/>
    <property type="match status" value="1"/>
</dbReference>
<accession>A0ABT6EXW2</accession>
<reference evidence="12" key="2">
    <citation type="submission" date="2022-01" db="EMBL/GenBank/DDBJ databases">
        <authorList>
            <person name="Zivanovic Y."/>
            <person name="Moreira D."/>
            <person name="Lopez-Garcia P."/>
        </authorList>
    </citation>
    <scope>NUCLEOTIDE SEQUENCE</scope>
    <source>
        <strain evidence="12">G9</strain>
    </source>
</reference>
<dbReference type="RefSeq" id="WP_277866532.1">
    <property type="nucleotide sequence ID" value="NZ_JAKKUT010000002.1"/>
</dbReference>
<feature type="binding site" evidence="9">
    <location>
        <begin position="97"/>
        <end position="107"/>
    </location>
    <ligand>
        <name>ATP</name>
        <dbReference type="ChEBI" id="CHEBI:30616"/>
    </ligand>
</feature>
<dbReference type="PANTHER" id="PTHR43527:SF2">
    <property type="entry name" value="4-DIPHOSPHOCYTIDYL-2-C-METHYL-D-ERYTHRITOL KINASE, CHLOROPLASTIC"/>
    <property type="match status" value="1"/>
</dbReference>
<comment type="pathway">
    <text evidence="9">Isoprenoid biosynthesis; isopentenyl diphosphate biosynthesis via DXP pathway; isopentenyl diphosphate from 1-deoxy-D-xylulose 5-phosphate: step 3/6.</text>
</comment>
<keyword evidence="5 9" id="KW-0547">Nucleotide-binding</keyword>
<evidence type="ECO:0000256" key="7">
    <source>
        <dbReference type="ARBA" id="ARBA00022840"/>
    </source>
</evidence>
<dbReference type="Gene3D" id="3.30.70.890">
    <property type="entry name" value="GHMP kinase, C-terminal domain"/>
    <property type="match status" value="1"/>
</dbReference>
<comment type="catalytic activity">
    <reaction evidence="9">
        <text>4-CDP-2-C-methyl-D-erythritol + ATP = 4-CDP-2-C-methyl-D-erythritol 2-phosphate + ADP + H(+)</text>
        <dbReference type="Rhea" id="RHEA:18437"/>
        <dbReference type="ChEBI" id="CHEBI:15378"/>
        <dbReference type="ChEBI" id="CHEBI:30616"/>
        <dbReference type="ChEBI" id="CHEBI:57823"/>
        <dbReference type="ChEBI" id="CHEBI:57919"/>
        <dbReference type="ChEBI" id="CHEBI:456216"/>
        <dbReference type="EC" id="2.7.1.148"/>
    </reaction>
</comment>
<dbReference type="Pfam" id="PF08544">
    <property type="entry name" value="GHMP_kinases_C"/>
    <property type="match status" value="1"/>
</dbReference>
<dbReference type="Proteomes" id="UP001154265">
    <property type="component" value="Unassembled WGS sequence"/>
</dbReference>
<protein>
    <recommendedName>
        <fullName evidence="3 9">4-diphosphocytidyl-2-C-methyl-D-erythritol kinase</fullName>
        <shortName evidence="9">CMK</shortName>
        <ecNumber evidence="2 9">2.7.1.148</ecNumber>
    </recommendedName>
    <alternativeName>
        <fullName evidence="8 9">4-(cytidine-5'-diphospho)-2-C-methyl-D-erythritol kinase</fullName>
    </alternativeName>
</protein>
<dbReference type="PANTHER" id="PTHR43527">
    <property type="entry name" value="4-DIPHOSPHOCYTIDYL-2-C-METHYL-D-ERYTHRITOL KINASE, CHLOROPLASTIC"/>
    <property type="match status" value="1"/>
</dbReference>
<dbReference type="PRINTS" id="PR00958">
    <property type="entry name" value="HOMSERKINASE"/>
</dbReference>
<name>A0ABT6EXW2_9SYNE</name>
<dbReference type="InterPro" id="IPR013750">
    <property type="entry name" value="GHMP_kinase_C_dom"/>
</dbReference>
<feature type="domain" description="GHMP kinase C-terminal" evidence="11">
    <location>
        <begin position="218"/>
        <end position="292"/>
    </location>
</feature>
<comment type="function">
    <text evidence="9">Catalyzes the phosphorylation of the position 2 hydroxy group of 4-diphosphocytidyl-2C-methyl-D-erythritol.</text>
</comment>
<feature type="domain" description="GHMP kinase N-terminal" evidence="10">
    <location>
        <begin position="69"/>
        <end position="147"/>
    </location>
</feature>
<evidence type="ECO:0000256" key="9">
    <source>
        <dbReference type="HAMAP-Rule" id="MF_00061"/>
    </source>
</evidence>
<evidence type="ECO:0000256" key="6">
    <source>
        <dbReference type="ARBA" id="ARBA00022777"/>
    </source>
</evidence>
<reference evidence="12" key="1">
    <citation type="journal article" date="2022" name="Genome Biol. Evol.">
        <title>A New Gene Family Diagnostic for Intracellular Biomineralization of Amorphous Ca Carbonates by Cyanobacteria.</title>
        <authorList>
            <person name="Benzerara K."/>
            <person name="Duprat E."/>
            <person name="Bitard-Feildel T."/>
            <person name="Caumes G."/>
            <person name="Cassier-Chauvat C."/>
            <person name="Chauvat F."/>
            <person name="Dezi M."/>
            <person name="Diop S.I."/>
            <person name="Gaschignard G."/>
            <person name="Gorgen S."/>
            <person name="Gugger M."/>
            <person name="Lopez-Garcia P."/>
            <person name="Millet M."/>
            <person name="Skouri-Panet F."/>
            <person name="Moreira D."/>
            <person name="Callebaut I."/>
        </authorList>
    </citation>
    <scope>NUCLEOTIDE SEQUENCE</scope>
    <source>
        <strain evidence="12">G9</strain>
    </source>
</reference>
<dbReference type="Pfam" id="PF00288">
    <property type="entry name" value="GHMP_kinases_N"/>
    <property type="match status" value="1"/>
</dbReference>
<comment type="caution">
    <text evidence="12">The sequence shown here is derived from an EMBL/GenBank/DDBJ whole genome shotgun (WGS) entry which is preliminary data.</text>
</comment>
<dbReference type="InterPro" id="IPR006204">
    <property type="entry name" value="GHMP_kinase_N_dom"/>
</dbReference>
<evidence type="ECO:0000256" key="1">
    <source>
        <dbReference type="ARBA" id="ARBA00009684"/>
    </source>
</evidence>
<keyword evidence="13" id="KW-1185">Reference proteome</keyword>
<evidence type="ECO:0000256" key="2">
    <source>
        <dbReference type="ARBA" id="ARBA00012052"/>
    </source>
</evidence>
<keyword evidence="9" id="KW-0414">Isoprene biosynthesis</keyword>
<feature type="active site" evidence="9">
    <location>
        <position position="11"/>
    </location>
</feature>
<dbReference type="InterPro" id="IPR020568">
    <property type="entry name" value="Ribosomal_Su5_D2-typ_SF"/>
</dbReference>
<keyword evidence="7 9" id="KW-0067">ATP-binding</keyword>
<evidence type="ECO:0000256" key="8">
    <source>
        <dbReference type="ARBA" id="ARBA00032554"/>
    </source>
</evidence>
<dbReference type="NCBIfam" id="TIGR00154">
    <property type="entry name" value="ispE"/>
    <property type="match status" value="1"/>
</dbReference>
<feature type="active site" evidence="9">
    <location>
        <position position="139"/>
    </location>
</feature>
<organism evidence="12 13">
    <name type="scientific">Candidatus Synechococcus calcipolaris G9</name>
    <dbReference type="NCBI Taxonomy" id="1497997"/>
    <lineage>
        <taxon>Bacteria</taxon>
        <taxon>Bacillati</taxon>
        <taxon>Cyanobacteriota</taxon>
        <taxon>Cyanophyceae</taxon>
        <taxon>Synechococcales</taxon>
        <taxon>Synechococcaceae</taxon>
        <taxon>Synechococcus</taxon>
    </lineage>
</organism>
<evidence type="ECO:0000256" key="5">
    <source>
        <dbReference type="ARBA" id="ARBA00022741"/>
    </source>
</evidence>
<proteinExistence type="inferred from homology"/>
<evidence type="ECO:0000256" key="3">
    <source>
        <dbReference type="ARBA" id="ARBA00017473"/>
    </source>
</evidence>
<dbReference type="InterPro" id="IPR036554">
    <property type="entry name" value="GHMP_kinase_C_sf"/>
</dbReference>
<dbReference type="SUPFAM" id="SSF54211">
    <property type="entry name" value="Ribosomal protein S5 domain 2-like"/>
    <property type="match status" value="1"/>
</dbReference>
<keyword evidence="4 9" id="KW-0808">Transferase</keyword>
<dbReference type="EMBL" id="JAKKUT010000002">
    <property type="protein sequence ID" value="MDG2990626.1"/>
    <property type="molecule type" value="Genomic_DNA"/>
</dbReference>
<dbReference type="InterPro" id="IPR014721">
    <property type="entry name" value="Ribsml_uS5_D2-typ_fold_subgr"/>
</dbReference>
<dbReference type="HAMAP" id="MF_00061">
    <property type="entry name" value="IspE"/>
    <property type="match status" value="1"/>
</dbReference>